<dbReference type="PANTHER" id="PTHR46481:SF10">
    <property type="entry name" value="ZINC FINGER BED DOMAIN-CONTAINING PROTEIN 39"/>
    <property type="match status" value="1"/>
</dbReference>
<dbReference type="GO" id="GO:0005634">
    <property type="term" value="C:nucleus"/>
    <property type="evidence" value="ECO:0007669"/>
    <property type="project" value="UniProtKB-SubCell"/>
</dbReference>
<evidence type="ECO:0000256" key="4">
    <source>
        <dbReference type="ARBA" id="ARBA00022833"/>
    </source>
</evidence>
<protein>
    <submittedName>
        <fullName evidence="6">Zinc finger BED domain-containing 4-like</fullName>
    </submittedName>
</protein>
<proteinExistence type="predicted"/>
<keyword evidence="7" id="KW-1185">Reference proteome</keyword>
<evidence type="ECO:0000313" key="6">
    <source>
        <dbReference type="EMBL" id="CAB3983865.1"/>
    </source>
</evidence>
<keyword evidence="2" id="KW-0479">Metal-binding</keyword>
<organism evidence="6 7">
    <name type="scientific">Paramuricea clavata</name>
    <name type="common">Red gorgonian</name>
    <name type="synonym">Violescent sea-whip</name>
    <dbReference type="NCBI Taxonomy" id="317549"/>
    <lineage>
        <taxon>Eukaryota</taxon>
        <taxon>Metazoa</taxon>
        <taxon>Cnidaria</taxon>
        <taxon>Anthozoa</taxon>
        <taxon>Octocorallia</taxon>
        <taxon>Malacalcyonacea</taxon>
        <taxon>Plexauridae</taxon>
        <taxon>Paramuricea</taxon>
    </lineage>
</organism>
<evidence type="ECO:0000256" key="3">
    <source>
        <dbReference type="ARBA" id="ARBA00022771"/>
    </source>
</evidence>
<dbReference type="SUPFAM" id="SSF53098">
    <property type="entry name" value="Ribonuclease H-like"/>
    <property type="match status" value="1"/>
</dbReference>
<accession>A0A7D9DER5</accession>
<comment type="caution">
    <text evidence="6">The sequence shown here is derived from an EMBL/GenBank/DDBJ whole genome shotgun (WGS) entry which is preliminary data.</text>
</comment>
<dbReference type="OrthoDB" id="117690at2759"/>
<dbReference type="InterPro" id="IPR052035">
    <property type="entry name" value="ZnF_BED_domain_contain"/>
</dbReference>
<sequence length="250" mass="28787">MGRLSPEKFKSMYCFGHTLQFVVNDAVEAFPEFRSVIKIVKVIVNHFHKSAKDSHELTEIQKKLNIKQHKLKNESPPRWNSLYYLMDRIVEQREAITVVLASNGKVNNQQNHEWKTAESYVKVLKPFENVTSMMSASRFPTLSMVIPVLGVLKQQMDESEMNDFGEQICENIKERWPDYESNLDLAIPALLNPRFKEYAFTNDEAKESAVQAVIDLMYGNSVGTVELESRISRLDNLPLKQLPQALKQPL</sequence>
<dbReference type="AlphaFoldDB" id="A0A7D9DER5"/>
<dbReference type="InterPro" id="IPR012337">
    <property type="entry name" value="RNaseH-like_sf"/>
</dbReference>
<keyword evidence="3" id="KW-0863">Zinc-finger</keyword>
<dbReference type="GO" id="GO:0008270">
    <property type="term" value="F:zinc ion binding"/>
    <property type="evidence" value="ECO:0007669"/>
    <property type="project" value="UniProtKB-KW"/>
</dbReference>
<comment type="subcellular location">
    <subcellularLocation>
        <location evidence="1">Nucleus</location>
    </subcellularLocation>
</comment>
<gene>
    <name evidence="6" type="ORF">PACLA_8A044431</name>
</gene>
<evidence type="ECO:0000256" key="2">
    <source>
        <dbReference type="ARBA" id="ARBA00022723"/>
    </source>
</evidence>
<dbReference type="PANTHER" id="PTHR46481">
    <property type="entry name" value="ZINC FINGER BED DOMAIN-CONTAINING PROTEIN 4"/>
    <property type="match status" value="1"/>
</dbReference>
<reference evidence="6" key="1">
    <citation type="submission" date="2020-04" db="EMBL/GenBank/DDBJ databases">
        <authorList>
            <person name="Alioto T."/>
            <person name="Alioto T."/>
            <person name="Gomez Garrido J."/>
        </authorList>
    </citation>
    <scope>NUCLEOTIDE SEQUENCE</scope>
    <source>
        <strain evidence="6">A484AB</strain>
    </source>
</reference>
<evidence type="ECO:0000313" key="7">
    <source>
        <dbReference type="Proteomes" id="UP001152795"/>
    </source>
</evidence>
<keyword evidence="4" id="KW-0862">Zinc</keyword>
<dbReference type="EMBL" id="CACRXK020000667">
    <property type="protein sequence ID" value="CAB3983865.1"/>
    <property type="molecule type" value="Genomic_DNA"/>
</dbReference>
<evidence type="ECO:0000256" key="1">
    <source>
        <dbReference type="ARBA" id="ARBA00004123"/>
    </source>
</evidence>
<evidence type="ECO:0000256" key="5">
    <source>
        <dbReference type="ARBA" id="ARBA00023242"/>
    </source>
</evidence>
<dbReference type="Proteomes" id="UP001152795">
    <property type="component" value="Unassembled WGS sequence"/>
</dbReference>
<name>A0A7D9DER5_PARCT</name>
<keyword evidence="5" id="KW-0539">Nucleus</keyword>